<reference evidence="1" key="2">
    <citation type="submission" date="2022-01" db="EMBL/GenBank/DDBJ databases">
        <authorList>
            <person name="Yamashiro T."/>
            <person name="Shiraishi A."/>
            <person name="Satake H."/>
            <person name="Nakayama K."/>
        </authorList>
    </citation>
    <scope>NUCLEOTIDE SEQUENCE</scope>
</reference>
<accession>A0ABQ5JG84</accession>
<name>A0ABQ5JG84_9ASTR</name>
<sequence length="162" mass="18703">KRVFINDQEEAKLKELMEVIFDEEGVANDVFPLSTKPLGIVHYKIIKEGKINIYQIIRVDGSSKRINEVFGSILLVFMNLLMKKLDDFEDKYQVLGRIVGIKSLHDDLRVTAAQLVLLVQSYNYLFRVNAAGTKLQLLKGYNCSRIKTVEKIKIDWRSRILT</sequence>
<evidence type="ECO:0000313" key="1">
    <source>
        <dbReference type="EMBL" id="GJU10488.1"/>
    </source>
</evidence>
<protein>
    <submittedName>
        <fullName evidence="1">Uncharacterized protein</fullName>
    </submittedName>
</protein>
<dbReference type="EMBL" id="BQNB010021831">
    <property type="protein sequence ID" value="GJU10488.1"/>
    <property type="molecule type" value="Genomic_DNA"/>
</dbReference>
<reference evidence="1" key="1">
    <citation type="journal article" date="2022" name="Int. J. Mol. Sci.">
        <title>Draft Genome of Tanacetum Coccineum: Genomic Comparison of Closely Related Tanacetum-Family Plants.</title>
        <authorList>
            <person name="Yamashiro T."/>
            <person name="Shiraishi A."/>
            <person name="Nakayama K."/>
            <person name="Satake H."/>
        </authorList>
    </citation>
    <scope>NUCLEOTIDE SEQUENCE</scope>
</reference>
<dbReference type="Proteomes" id="UP001151760">
    <property type="component" value="Unassembled WGS sequence"/>
</dbReference>
<organism evidence="1 2">
    <name type="scientific">Tanacetum coccineum</name>
    <dbReference type="NCBI Taxonomy" id="301880"/>
    <lineage>
        <taxon>Eukaryota</taxon>
        <taxon>Viridiplantae</taxon>
        <taxon>Streptophyta</taxon>
        <taxon>Embryophyta</taxon>
        <taxon>Tracheophyta</taxon>
        <taxon>Spermatophyta</taxon>
        <taxon>Magnoliopsida</taxon>
        <taxon>eudicotyledons</taxon>
        <taxon>Gunneridae</taxon>
        <taxon>Pentapetalae</taxon>
        <taxon>asterids</taxon>
        <taxon>campanulids</taxon>
        <taxon>Asterales</taxon>
        <taxon>Asteraceae</taxon>
        <taxon>Asteroideae</taxon>
        <taxon>Anthemideae</taxon>
        <taxon>Anthemidinae</taxon>
        <taxon>Tanacetum</taxon>
    </lineage>
</organism>
<evidence type="ECO:0000313" key="2">
    <source>
        <dbReference type="Proteomes" id="UP001151760"/>
    </source>
</evidence>
<comment type="caution">
    <text evidence="1">The sequence shown here is derived from an EMBL/GenBank/DDBJ whole genome shotgun (WGS) entry which is preliminary data.</text>
</comment>
<proteinExistence type="predicted"/>
<keyword evidence="2" id="KW-1185">Reference proteome</keyword>
<feature type="non-terminal residue" evidence="1">
    <location>
        <position position="1"/>
    </location>
</feature>
<gene>
    <name evidence="1" type="ORF">Tco_1132884</name>
</gene>